<dbReference type="Proteomes" id="UP000305674">
    <property type="component" value="Unassembled WGS sequence"/>
</dbReference>
<keyword evidence="5 9" id="KW-0418">Kinase</keyword>
<evidence type="ECO:0000256" key="3">
    <source>
        <dbReference type="ARBA" id="ARBA00022679"/>
    </source>
</evidence>
<dbReference type="RefSeq" id="WP_136850983.1">
    <property type="nucleotide sequence ID" value="NZ_SWCI01000001.1"/>
</dbReference>
<reference evidence="9 10" key="1">
    <citation type="submission" date="2019-04" db="EMBL/GenBank/DDBJ databases">
        <authorList>
            <person name="Hwang J.C."/>
        </authorList>
    </citation>
    <scope>NUCLEOTIDE SEQUENCE [LARGE SCALE GENOMIC DNA]</scope>
    <source>
        <strain evidence="9 10">IMCC35001</strain>
    </source>
</reference>
<dbReference type="GO" id="GO:0046656">
    <property type="term" value="P:folic acid biosynthetic process"/>
    <property type="evidence" value="ECO:0007669"/>
    <property type="project" value="UniProtKB-KW"/>
</dbReference>
<dbReference type="PANTHER" id="PTHR43071:SF2">
    <property type="entry name" value="2-AMINO-4-HYDROXY-6-HYDROXYMETHYLDIHYDROPTERIDINE PYROPHOSPHOKINASE"/>
    <property type="match status" value="1"/>
</dbReference>
<proteinExistence type="predicted"/>
<dbReference type="OrthoDB" id="9790168at2"/>
<keyword evidence="4" id="KW-0547">Nucleotide-binding</keyword>
<dbReference type="PANTHER" id="PTHR43071">
    <property type="entry name" value="2-AMINO-4-HYDROXY-6-HYDROXYMETHYLDIHYDROPTERIDINE PYROPHOSPHOKINASE"/>
    <property type="match status" value="1"/>
</dbReference>
<evidence type="ECO:0000256" key="5">
    <source>
        <dbReference type="ARBA" id="ARBA00022777"/>
    </source>
</evidence>
<evidence type="ECO:0000256" key="2">
    <source>
        <dbReference type="ARBA" id="ARBA00013253"/>
    </source>
</evidence>
<dbReference type="GO" id="GO:0016301">
    <property type="term" value="F:kinase activity"/>
    <property type="evidence" value="ECO:0007669"/>
    <property type="project" value="UniProtKB-KW"/>
</dbReference>
<dbReference type="NCBIfam" id="TIGR01498">
    <property type="entry name" value="folK"/>
    <property type="match status" value="1"/>
</dbReference>
<keyword evidence="6" id="KW-0067">ATP-binding</keyword>
<evidence type="ECO:0000256" key="6">
    <source>
        <dbReference type="ARBA" id="ARBA00022840"/>
    </source>
</evidence>
<sequence>MTRIYISVGSNICPRENIPPALDDLYRRFGPLTLSRVFESEAVGFDGDNFLNFVVACDSQLSVAETAAALRRIELDHGRPPDAQKFSSRTVDLDLLLYGDAQCREPVVLPRGEIRDNAFVLWPLAELAPELILPGGDLPLSRLWQEFDKTQQKLWPVAFHWSPSGDMQ</sequence>
<organism evidence="9 10">
    <name type="scientific">Ferrimonas sediminicola</name>
    <dbReference type="NCBI Taxonomy" id="2569538"/>
    <lineage>
        <taxon>Bacteria</taxon>
        <taxon>Pseudomonadati</taxon>
        <taxon>Pseudomonadota</taxon>
        <taxon>Gammaproteobacteria</taxon>
        <taxon>Alteromonadales</taxon>
        <taxon>Ferrimonadaceae</taxon>
        <taxon>Ferrimonas</taxon>
    </lineage>
</organism>
<gene>
    <name evidence="9" type="primary">folK</name>
    <name evidence="9" type="ORF">FCL40_02430</name>
</gene>
<dbReference type="SUPFAM" id="SSF55083">
    <property type="entry name" value="6-hydroxymethyl-7,8-dihydropterin pyrophosphokinase, HPPK"/>
    <property type="match status" value="1"/>
</dbReference>
<dbReference type="InterPro" id="IPR000550">
    <property type="entry name" value="Hppk"/>
</dbReference>
<dbReference type="Gene3D" id="3.30.70.560">
    <property type="entry name" value="7,8-Dihydro-6-hydroxymethylpterin-pyrophosphokinase HPPK"/>
    <property type="match status" value="1"/>
</dbReference>
<evidence type="ECO:0000313" key="9">
    <source>
        <dbReference type="EMBL" id="TKB51431.1"/>
    </source>
</evidence>
<dbReference type="Pfam" id="PF01288">
    <property type="entry name" value="HPPK"/>
    <property type="match status" value="1"/>
</dbReference>
<dbReference type="EMBL" id="SWCI01000001">
    <property type="protein sequence ID" value="TKB51431.1"/>
    <property type="molecule type" value="Genomic_DNA"/>
</dbReference>
<dbReference type="CDD" id="cd00483">
    <property type="entry name" value="HPPK"/>
    <property type="match status" value="1"/>
</dbReference>
<dbReference type="GO" id="GO:0003848">
    <property type="term" value="F:2-amino-4-hydroxy-6-hydroxymethyldihydropteridine diphosphokinase activity"/>
    <property type="evidence" value="ECO:0007669"/>
    <property type="project" value="UniProtKB-EC"/>
</dbReference>
<dbReference type="InterPro" id="IPR035907">
    <property type="entry name" value="Hppk_sf"/>
</dbReference>
<evidence type="ECO:0000259" key="8">
    <source>
        <dbReference type="Pfam" id="PF01288"/>
    </source>
</evidence>
<evidence type="ECO:0000256" key="7">
    <source>
        <dbReference type="ARBA" id="ARBA00022909"/>
    </source>
</evidence>
<dbReference type="GO" id="GO:0005524">
    <property type="term" value="F:ATP binding"/>
    <property type="evidence" value="ECO:0007669"/>
    <property type="project" value="UniProtKB-KW"/>
</dbReference>
<comment type="pathway">
    <text evidence="1">Cofactor biosynthesis; tetrahydrofolate biosynthesis; 2-amino-4-hydroxy-6-hydroxymethyl-7,8-dihydropteridine diphosphate from 7,8-dihydroneopterin triphosphate: step 4/4.</text>
</comment>
<evidence type="ECO:0000313" key="10">
    <source>
        <dbReference type="Proteomes" id="UP000305674"/>
    </source>
</evidence>
<feature type="domain" description="7,8-dihydro-6-hydroxymethylpterin-pyrophosphokinase" evidence="8">
    <location>
        <begin position="5"/>
        <end position="129"/>
    </location>
</feature>
<accession>A0A4V5NVQ6</accession>
<keyword evidence="3 9" id="KW-0808">Transferase</keyword>
<protein>
    <recommendedName>
        <fullName evidence="2">2-amino-4-hydroxy-6-hydroxymethyldihydropteridine diphosphokinase</fullName>
        <ecNumber evidence="2">2.7.6.3</ecNumber>
    </recommendedName>
</protein>
<evidence type="ECO:0000256" key="4">
    <source>
        <dbReference type="ARBA" id="ARBA00022741"/>
    </source>
</evidence>
<keyword evidence="10" id="KW-1185">Reference proteome</keyword>
<name>A0A4V5NVQ6_9GAMM</name>
<keyword evidence="7" id="KW-0289">Folate biosynthesis</keyword>
<dbReference type="UniPathway" id="UPA00077">
    <property type="reaction ID" value="UER00155"/>
</dbReference>
<dbReference type="AlphaFoldDB" id="A0A4V5NVQ6"/>
<comment type="caution">
    <text evidence="9">The sequence shown here is derived from an EMBL/GenBank/DDBJ whole genome shotgun (WGS) entry which is preliminary data.</text>
</comment>
<evidence type="ECO:0000256" key="1">
    <source>
        <dbReference type="ARBA" id="ARBA00005051"/>
    </source>
</evidence>
<dbReference type="GO" id="GO:0046654">
    <property type="term" value="P:tetrahydrofolate biosynthetic process"/>
    <property type="evidence" value="ECO:0007669"/>
    <property type="project" value="UniProtKB-UniPathway"/>
</dbReference>
<dbReference type="EC" id="2.7.6.3" evidence="2"/>